<reference evidence="1 2" key="1">
    <citation type="journal article" date="2022" name="bioRxiv">
        <title>The genome of the oomycete Peronosclerospora sorghi, a cosmopolitan pathogen of maize and sorghum, is inflated with dispersed pseudogenes.</title>
        <authorList>
            <person name="Fletcher K."/>
            <person name="Martin F."/>
            <person name="Isakeit T."/>
            <person name="Cavanaugh K."/>
            <person name="Magill C."/>
            <person name="Michelmore R."/>
        </authorList>
    </citation>
    <scope>NUCLEOTIDE SEQUENCE [LARGE SCALE GENOMIC DNA]</scope>
    <source>
        <strain evidence="1">P6</strain>
    </source>
</reference>
<accession>A0ACC0VN70</accession>
<dbReference type="EMBL" id="CM047587">
    <property type="protein sequence ID" value="KAI9907772.1"/>
    <property type="molecule type" value="Genomic_DNA"/>
</dbReference>
<organism evidence="1 2">
    <name type="scientific">Peronosclerospora sorghi</name>
    <dbReference type="NCBI Taxonomy" id="230839"/>
    <lineage>
        <taxon>Eukaryota</taxon>
        <taxon>Sar</taxon>
        <taxon>Stramenopiles</taxon>
        <taxon>Oomycota</taxon>
        <taxon>Peronosporomycetes</taxon>
        <taxon>Peronosporales</taxon>
        <taxon>Peronosporaceae</taxon>
        <taxon>Peronosclerospora</taxon>
    </lineage>
</organism>
<sequence>MRLSHISTPISAVPDPMEVAAAANDKAATVHDPVDTNSDGTGANKSEALDFSKANTNTAAAISDSFSNVTIETTLDPSETEDATPKPNHATPAPAQASHSLAAPHSMPCVALVSAAIITITGFLV</sequence>
<evidence type="ECO:0000313" key="2">
    <source>
        <dbReference type="Proteomes" id="UP001163321"/>
    </source>
</evidence>
<dbReference type="Proteomes" id="UP001163321">
    <property type="component" value="Chromosome 8"/>
</dbReference>
<evidence type="ECO:0000313" key="1">
    <source>
        <dbReference type="EMBL" id="KAI9907772.1"/>
    </source>
</evidence>
<proteinExistence type="predicted"/>
<name>A0ACC0VN70_9STRA</name>
<comment type="caution">
    <text evidence="1">The sequence shown here is derived from an EMBL/GenBank/DDBJ whole genome shotgun (WGS) entry which is preliminary data.</text>
</comment>
<keyword evidence="2" id="KW-1185">Reference proteome</keyword>
<protein>
    <submittedName>
        <fullName evidence="1">Uncharacterized protein</fullName>
    </submittedName>
</protein>
<gene>
    <name evidence="1" type="ORF">PsorP6_003336</name>
</gene>